<feature type="compositionally biased region" description="Low complexity" evidence="1">
    <location>
        <begin position="81"/>
        <end position="95"/>
    </location>
</feature>
<protein>
    <submittedName>
        <fullName evidence="2">Uncharacterized protein</fullName>
    </submittedName>
</protein>
<proteinExistence type="predicted"/>
<feature type="compositionally biased region" description="Polar residues" evidence="1">
    <location>
        <begin position="201"/>
        <end position="217"/>
    </location>
</feature>
<accession>A0AAX4JJ33</accession>
<name>A0AAX4JJ33_9CAUD</name>
<feature type="compositionally biased region" description="Low complexity" evidence="1">
    <location>
        <begin position="235"/>
        <end position="251"/>
    </location>
</feature>
<feature type="region of interest" description="Disordered" evidence="1">
    <location>
        <begin position="81"/>
        <end position="268"/>
    </location>
</feature>
<organism evidence="2 3">
    <name type="scientific">Burkholderia phage vB_BpP_HN02</name>
    <dbReference type="NCBI Taxonomy" id="3116925"/>
    <lineage>
        <taxon>Viruses</taxon>
        <taxon>Duplodnaviria</taxon>
        <taxon>Heunggongvirae</taxon>
        <taxon>Uroviricota</taxon>
        <taxon>Caudoviricetes</taxon>
        <taxon>Schitoviridae</taxon>
    </lineage>
</organism>
<evidence type="ECO:0000313" key="3">
    <source>
        <dbReference type="Proteomes" id="UP001432380"/>
    </source>
</evidence>
<sequence>MQIIYNAAELASIVERNLRNKFGVPEGVAEGDIHIQFAIVDGETKAFVGVGEFPTVPQNTLAPWEERPHVSIGVDHGKSMSETVASLSTSLSTAEPQRRTRRTKAEMEAFRQQQQAEAEAKQAETGNESEVSKSGDDASKQSQATDANQQQEAGSEQAGSDGEQVKGDAQAEAATEQPTYTPAAEVPIADPNDTPPAQPDEGSTGNAPVESTSQQEGAQVPTAPRVSLFAKNKPDASTTGTAGTTASGDAPPASPRPSLFAGLNKNAG</sequence>
<reference evidence="2" key="1">
    <citation type="submission" date="2024-01" db="EMBL/GenBank/DDBJ databases">
        <authorList>
            <person name="Zhu Q."/>
        </authorList>
    </citation>
    <scope>NUCLEOTIDE SEQUENCE</scope>
</reference>
<feature type="compositionally biased region" description="Polar residues" evidence="1">
    <location>
        <begin position="140"/>
        <end position="158"/>
    </location>
</feature>
<feature type="compositionally biased region" description="Basic and acidic residues" evidence="1">
    <location>
        <begin position="130"/>
        <end position="139"/>
    </location>
</feature>
<dbReference type="EMBL" id="PP079243">
    <property type="protein sequence ID" value="WVK89983.1"/>
    <property type="molecule type" value="Genomic_DNA"/>
</dbReference>
<evidence type="ECO:0000313" key="2">
    <source>
        <dbReference type="EMBL" id="WVK89983.1"/>
    </source>
</evidence>
<dbReference type="Proteomes" id="UP001432380">
    <property type="component" value="Segment"/>
</dbReference>
<evidence type="ECO:0000256" key="1">
    <source>
        <dbReference type="SAM" id="MobiDB-lite"/>
    </source>
</evidence>